<sequence length="448" mass="51177">MYFGTRRSLPRRLERTGSSVLRAMKVEAAVKDQGVRLVSEVGELLVIQTTRPVRWAFIRPWAAFNWPNSVLSLVGYLGNRSTVPEEIPIFGGRWLLPSGDFKFKSTFAGSGIAAPTLARIVRDHKRRASQVQRNATRDLALQRRSRFSFFFLLHISAGTSGTAKQLSKRNKLSFRSRARESSALGNDLCLEVHLPAYFFQNLGSERRRKEMGKTAICHSPGRHSPACSGWRRSSIHCKGYHSVYRLSNVICNWSLCEQVLTSQLQRRRSQYFHLLCKYGSKNAAQHKSHQSRGSFNFYQYLWETADGGRRMGDGGRWSGTADGGRGRRTVVGGQRTAVGNGGRRPGEGRIFYSRFGFYTLPNVNHERFRLLLKRSRTRTECDLIPKLLVRLINLTRWRFLYLDLSISIETVHSAARSRLQHTRIARDKRERNFVIDLNCLVANPLVDQ</sequence>
<proteinExistence type="predicted"/>
<evidence type="ECO:0000313" key="2">
    <source>
        <dbReference type="Proteomes" id="UP000479000"/>
    </source>
</evidence>
<gene>
    <name evidence="1" type="ORF">NTEN_LOCUS15677</name>
</gene>
<name>A0A6H5H4C0_9HEMI</name>
<dbReference type="AlphaFoldDB" id="A0A6H5H4C0"/>
<dbReference type="Proteomes" id="UP000479000">
    <property type="component" value="Unassembled WGS sequence"/>
</dbReference>
<evidence type="ECO:0000313" key="1">
    <source>
        <dbReference type="EMBL" id="CAB0010645.1"/>
    </source>
</evidence>
<dbReference type="EMBL" id="CADCXU010023080">
    <property type="protein sequence ID" value="CAB0010645.1"/>
    <property type="molecule type" value="Genomic_DNA"/>
</dbReference>
<feature type="non-terminal residue" evidence="1">
    <location>
        <position position="448"/>
    </location>
</feature>
<keyword evidence="2" id="KW-1185">Reference proteome</keyword>
<accession>A0A6H5H4C0</accession>
<organism evidence="1 2">
    <name type="scientific">Nesidiocoris tenuis</name>
    <dbReference type="NCBI Taxonomy" id="355587"/>
    <lineage>
        <taxon>Eukaryota</taxon>
        <taxon>Metazoa</taxon>
        <taxon>Ecdysozoa</taxon>
        <taxon>Arthropoda</taxon>
        <taxon>Hexapoda</taxon>
        <taxon>Insecta</taxon>
        <taxon>Pterygota</taxon>
        <taxon>Neoptera</taxon>
        <taxon>Paraneoptera</taxon>
        <taxon>Hemiptera</taxon>
        <taxon>Heteroptera</taxon>
        <taxon>Panheteroptera</taxon>
        <taxon>Cimicomorpha</taxon>
        <taxon>Miridae</taxon>
        <taxon>Dicyphina</taxon>
        <taxon>Nesidiocoris</taxon>
    </lineage>
</organism>
<reference evidence="1 2" key="1">
    <citation type="submission" date="2020-02" db="EMBL/GenBank/DDBJ databases">
        <authorList>
            <person name="Ferguson B K."/>
        </authorList>
    </citation>
    <scope>NUCLEOTIDE SEQUENCE [LARGE SCALE GENOMIC DNA]</scope>
</reference>
<protein>
    <submittedName>
        <fullName evidence="1">Uncharacterized protein</fullName>
    </submittedName>
</protein>